<evidence type="ECO:0000313" key="12">
    <source>
        <dbReference type="EMBL" id="TXT07199.1"/>
    </source>
</evidence>
<evidence type="ECO:0000256" key="4">
    <source>
        <dbReference type="ARBA" id="ARBA00022692"/>
    </source>
</evidence>
<keyword evidence="7" id="KW-0653">Protein transport</keyword>
<keyword evidence="5" id="KW-0256">Endoplasmic reticulum</keyword>
<sequence>MQRTNSPTPAVSLPYLELPTSLRPTGPPSPVALLDEAVATTLPEIEEGVLPPALSPSASVTPGVELPSLSFTAPKAPAPPALSPSLNRTTSSNSFSTTAYFAKREKEDRQGGEAGLLPLKTQSKVKDPLDSEGMRKRLMGGASNTLGSAQLHEELGGQLVDMSHRLKLNAVHFANSLEEEKTLLESSQNVLERNLETTKESKGTLSKVSSKGRGTTCLTIGVVLLVIVLFVWTYLLIRFT</sequence>
<organism evidence="12 13">
    <name type="scientific">Vanrija humicola</name>
    <name type="common">Yeast</name>
    <name type="synonym">Cryptococcus humicola</name>
    <dbReference type="NCBI Taxonomy" id="5417"/>
    <lineage>
        <taxon>Eukaryota</taxon>
        <taxon>Fungi</taxon>
        <taxon>Dikarya</taxon>
        <taxon>Basidiomycota</taxon>
        <taxon>Agaricomycotina</taxon>
        <taxon>Tremellomycetes</taxon>
        <taxon>Trichosporonales</taxon>
        <taxon>Trichosporonaceae</taxon>
        <taxon>Vanrija</taxon>
    </lineage>
</organism>
<keyword evidence="6" id="KW-0931">ER-Golgi transport</keyword>
<dbReference type="GO" id="GO:0031201">
    <property type="term" value="C:SNARE complex"/>
    <property type="evidence" value="ECO:0007669"/>
    <property type="project" value="TreeGrafter"/>
</dbReference>
<proteinExistence type="inferred from homology"/>
<dbReference type="PANTHER" id="PTHR13050:SF7">
    <property type="entry name" value="VESICLE TRANSPORT PROTEIN USE1"/>
    <property type="match status" value="1"/>
</dbReference>
<dbReference type="OrthoDB" id="4506189at2759"/>
<evidence type="ECO:0000256" key="6">
    <source>
        <dbReference type="ARBA" id="ARBA00022892"/>
    </source>
</evidence>
<keyword evidence="9 11" id="KW-0472">Membrane</keyword>
<keyword evidence="4 11" id="KW-0812">Transmembrane</keyword>
<dbReference type="Proteomes" id="UP000473826">
    <property type="component" value="Unassembled WGS sequence"/>
</dbReference>
<evidence type="ECO:0000256" key="3">
    <source>
        <dbReference type="ARBA" id="ARBA00022448"/>
    </source>
</evidence>
<feature type="transmembrane region" description="Helical" evidence="11">
    <location>
        <begin position="218"/>
        <end position="237"/>
    </location>
</feature>
<dbReference type="GO" id="GO:0005789">
    <property type="term" value="C:endoplasmic reticulum membrane"/>
    <property type="evidence" value="ECO:0007669"/>
    <property type="project" value="UniProtKB-SubCell"/>
</dbReference>
<feature type="region of interest" description="Disordered" evidence="10">
    <location>
        <begin position="1"/>
        <end position="29"/>
    </location>
</feature>
<dbReference type="Pfam" id="PF09753">
    <property type="entry name" value="Use1"/>
    <property type="match status" value="1"/>
</dbReference>
<dbReference type="GO" id="GO:0015031">
    <property type="term" value="P:protein transport"/>
    <property type="evidence" value="ECO:0007669"/>
    <property type="project" value="UniProtKB-KW"/>
</dbReference>
<evidence type="ECO:0000256" key="11">
    <source>
        <dbReference type="SAM" id="Phobius"/>
    </source>
</evidence>
<comment type="subcellular location">
    <subcellularLocation>
        <location evidence="1">Endoplasmic reticulum membrane</location>
        <topology evidence="1">Single-pass type IV membrane protein</topology>
    </subcellularLocation>
</comment>
<dbReference type="EMBL" id="QKWK01000009">
    <property type="protein sequence ID" value="TXT07199.1"/>
    <property type="molecule type" value="Genomic_DNA"/>
</dbReference>
<evidence type="ECO:0000256" key="1">
    <source>
        <dbReference type="ARBA" id="ARBA00004163"/>
    </source>
</evidence>
<dbReference type="AlphaFoldDB" id="A0A7D8YWF1"/>
<name>A0A7D8YWF1_VANHU</name>
<comment type="similarity">
    <text evidence="2">Belongs to the USE1 family.</text>
</comment>
<protein>
    <submittedName>
        <fullName evidence="12">Uncharacterized protein</fullName>
    </submittedName>
</protein>
<keyword evidence="3" id="KW-0813">Transport</keyword>
<evidence type="ECO:0000256" key="9">
    <source>
        <dbReference type="ARBA" id="ARBA00023136"/>
    </source>
</evidence>
<dbReference type="GO" id="GO:0006890">
    <property type="term" value="P:retrograde vesicle-mediated transport, Golgi to endoplasmic reticulum"/>
    <property type="evidence" value="ECO:0007669"/>
    <property type="project" value="TreeGrafter"/>
</dbReference>
<evidence type="ECO:0000256" key="8">
    <source>
        <dbReference type="ARBA" id="ARBA00022989"/>
    </source>
</evidence>
<evidence type="ECO:0000313" key="13">
    <source>
        <dbReference type="Proteomes" id="UP000473826"/>
    </source>
</evidence>
<dbReference type="PANTHER" id="PTHR13050">
    <property type="entry name" value="USE1-LIKE PROTEIN"/>
    <property type="match status" value="1"/>
</dbReference>
<dbReference type="GO" id="GO:0005484">
    <property type="term" value="F:SNAP receptor activity"/>
    <property type="evidence" value="ECO:0007669"/>
    <property type="project" value="TreeGrafter"/>
</dbReference>
<evidence type="ECO:0000256" key="2">
    <source>
        <dbReference type="ARBA" id="ARBA00007891"/>
    </source>
</evidence>
<reference evidence="12 13" key="1">
    <citation type="journal article" date="2019" name="PLoS Genet.">
        <title>Convergent evolution of linked mating-type loci in basidiomycete fungi.</title>
        <authorList>
            <person name="Sun S."/>
            <person name="Coelho M.A."/>
            <person name="Heitman J."/>
            <person name="Nowrousian M."/>
        </authorList>
    </citation>
    <scope>NUCLEOTIDE SEQUENCE [LARGE SCALE GENOMIC DNA]</scope>
    <source>
        <strain evidence="12 13">CBS 4282</strain>
    </source>
</reference>
<accession>A0A7D8YWF1</accession>
<keyword evidence="8 11" id="KW-1133">Transmembrane helix</keyword>
<keyword evidence="13" id="KW-1185">Reference proteome</keyword>
<comment type="caution">
    <text evidence="12">The sequence shown here is derived from an EMBL/GenBank/DDBJ whole genome shotgun (WGS) entry which is preliminary data.</text>
</comment>
<evidence type="ECO:0000256" key="7">
    <source>
        <dbReference type="ARBA" id="ARBA00022927"/>
    </source>
</evidence>
<evidence type="ECO:0000256" key="5">
    <source>
        <dbReference type="ARBA" id="ARBA00022824"/>
    </source>
</evidence>
<evidence type="ECO:0000256" key="10">
    <source>
        <dbReference type="SAM" id="MobiDB-lite"/>
    </source>
</evidence>
<dbReference type="InterPro" id="IPR019150">
    <property type="entry name" value="Vesicle_transport_protein_Use1"/>
</dbReference>
<gene>
    <name evidence="12" type="ORF">VHUM_03369</name>
</gene>